<accession>K1VTJ1</accession>
<evidence type="ECO:0000313" key="2">
    <source>
        <dbReference type="EMBL" id="EKD00018.1"/>
    </source>
</evidence>
<feature type="region of interest" description="Disordered" evidence="1">
    <location>
        <begin position="666"/>
        <end position="698"/>
    </location>
</feature>
<comment type="caution">
    <text evidence="2">The sequence shown here is derived from an EMBL/GenBank/DDBJ whole genome shotgun (WGS) entry which is preliminary data.</text>
</comment>
<dbReference type="Proteomes" id="UP000006757">
    <property type="component" value="Unassembled WGS sequence"/>
</dbReference>
<dbReference type="EMBL" id="AMBO01000352">
    <property type="protein sequence ID" value="EKD00018.1"/>
    <property type="molecule type" value="Genomic_DNA"/>
</dbReference>
<dbReference type="InParanoid" id="K1VTJ1"/>
<keyword evidence="3" id="KW-1185">Reference proteome</keyword>
<name>K1VTJ1_TRIAC</name>
<dbReference type="HOGENOM" id="CLU_326023_0_0_1"/>
<reference evidence="2 3" key="1">
    <citation type="journal article" date="2012" name="Eukaryot. Cell">
        <title>Genome sequence of the Trichosporon asahii environmental strain CBS 8904.</title>
        <authorList>
            <person name="Yang R.Y."/>
            <person name="Li H.T."/>
            <person name="Zhu H."/>
            <person name="Zhou G.P."/>
            <person name="Wang M."/>
            <person name="Wang L."/>
        </authorList>
    </citation>
    <scope>NUCLEOTIDE SEQUENCE [LARGE SCALE GENOMIC DNA]</scope>
    <source>
        <strain evidence="2 3">CBS 8904</strain>
    </source>
</reference>
<dbReference type="AlphaFoldDB" id="K1VTJ1"/>
<proteinExistence type="predicted"/>
<evidence type="ECO:0000256" key="1">
    <source>
        <dbReference type="SAM" id="MobiDB-lite"/>
    </source>
</evidence>
<gene>
    <name evidence="2" type="ORF">A1Q2_05676</name>
</gene>
<protein>
    <submittedName>
        <fullName evidence="2">Uncharacterized protein</fullName>
    </submittedName>
</protein>
<evidence type="ECO:0000313" key="3">
    <source>
        <dbReference type="Proteomes" id="UP000006757"/>
    </source>
</evidence>
<feature type="compositionally biased region" description="Polar residues" evidence="1">
    <location>
        <begin position="671"/>
        <end position="698"/>
    </location>
</feature>
<sequence length="884" mass="97853">MASTTPQSLCYPDFPWDSIGEELVDWFQGLQPCMCQPLDTYLRGLSFIDLSNIVQEYRTTGIAPSRTCGCSGQKTTTSTPRPVAPPSATCRLLPEGSKKRWPHDVDPAQPEALDWVMRRMQERDVEASMKQSWVDHPKQWWRSAAFIPSAQFPRKRDRLLPGNGNKTVFGPCQQRTGAIKTLLVLNSYDSPPRPPPPAANNLWLSYLDRTCTPSSRSSAQPPLTPVVGVMVSEPQFTDSQAKALLAPYWACDVQLLPATSWDEATFTVPIATKASDPISFRNIQGVTVLFLACYVIGDDDSLNKLLQMRQTGSAILKDLIHNGLSSILDDRVYSCTKSLIRTAMQEKTDWNLEALCCQLSLWFDVWTNRKKTALLHAVYPLQIEELVEDLFGLWRERPFEGRRVFSPDTAGGWEDAAEVTLLGAYYGSAVGTIVLIALGRIEAGKSRIAKRESRVRLGTEWSTNCQSILCAVLNKSVSIKTDATSEALLDRINSRIVKANKQEILNIRSALDRVKAKLCTVTQSFNSFMDGQRLTCAFQQAFTSVVTQNIPIEPETVHAFFGGDVAEVSIATLRSGSPDRYNADFSHLIFEDLESRLFASRTDKELAEYIRMKNRPKTSVPPSPRLNPMPIVQKIEERKRVQKLREAERSAEQRAMITARSTKLALPASEAVTTTPPSPTHSNGVPLTCSSDVSSSTQKKMDQGQGLKAPKWPLVVAGLAAIVGICAAYYKPKFATSAFDRLHSPLPDLSGTVPPGSSSKVVMARVTDIWEFADKLHVSAGDMVELVGKPADGWYSIKVSSVDKPGVRSDDWHSLPARDARFKAWLAKCGVQDMQGAARPCLWRQSSRRAESPERALDNEMRTLISGAEGLRGTQGRKIAQEEG</sequence>
<organism evidence="2 3">
    <name type="scientific">Trichosporon asahii var. asahii (strain CBS 8904)</name>
    <name type="common">Yeast</name>
    <dbReference type="NCBI Taxonomy" id="1220162"/>
    <lineage>
        <taxon>Eukaryota</taxon>
        <taxon>Fungi</taxon>
        <taxon>Dikarya</taxon>
        <taxon>Basidiomycota</taxon>
        <taxon>Agaricomycotina</taxon>
        <taxon>Tremellomycetes</taxon>
        <taxon>Trichosporonales</taxon>
        <taxon>Trichosporonaceae</taxon>
        <taxon>Trichosporon</taxon>
    </lineage>
</organism>